<dbReference type="InterPro" id="IPR018333">
    <property type="entry name" value="Squalene_cyclase"/>
</dbReference>
<dbReference type="InterPro" id="IPR032697">
    <property type="entry name" value="SQ_cyclase_N"/>
</dbReference>
<dbReference type="EC" id="5.4.99.-" evidence="4"/>
<comment type="similarity">
    <text evidence="1 4">Belongs to the terpene cyclase/mutase family.</text>
</comment>
<dbReference type="FunFam" id="1.50.10.20:FF:000011">
    <property type="entry name" value="Terpene cyclase/mutase family member"/>
    <property type="match status" value="1"/>
</dbReference>
<dbReference type="PANTHER" id="PTHR11764">
    <property type="entry name" value="TERPENE CYCLASE/MUTASE FAMILY MEMBER"/>
    <property type="match status" value="1"/>
</dbReference>
<feature type="domain" description="Squalene cyclase C-terminal" evidence="5">
    <location>
        <begin position="420"/>
        <end position="757"/>
    </location>
</feature>
<dbReference type="GO" id="GO:0016866">
    <property type="term" value="F:intramolecular transferase activity"/>
    <property type="evidence" value="ECO:0007669"/>
    <property type="project" value="InterPro"/>
</dbReference>
<keyword evidence="2" id="KW-0677">Repeat</keyword>
<dbReference type="InterPro" id="IPR032696">
    <property type="entry name" value="SQ_cyclase_C"/>
</dbReference>
<dbReference type="SFLD" id="SFLDG01016">
    <property type="entry name" value="Prenyltransferase_Like_2"/>
    <property type="match status" value="1"/>
</dbReference>
<sequence length="766" mass="88118">MWKLKVADGGGPFSSYLFSTNNFLGRQRWEFDPNAGTPEQQAQVEKVRQLYRDNRFNVKPCSDYLLQLQMLKENKDKYDLSIPAVKIEENEEVSHEKVTIALKRGVRLFSTLQTRDGHWGADITGPLFFNPPFVFVLYITGMLDTIFTPEHKKEILRYAYNHQNEDGGWGFHLEGHSTMFGTALNYISLRLLGEGPDGGEDDACTRARNWIKDHGGVTYISSWGKTWLSILGLYDWSGCNPMPPEFWLLPSFLPMHPAKMWVYCRAVYLPMSYLYGKRFVGPITNLISALREELHVQPYHNINWSKTRHMCAKEDLHYPHSLIQDLIWDSLNILTEPLLTRWPFSKYREKALQVAMKHIHYDDEASRYITVGVVMKPLNMLACWVEDPNGDAFKKHLARIQDYLWMAEDGMKMQSFGSQSWDTSLGLQALLASGLHEEIWETLKKGHFFVKESQVKDNPPGDFRKMLRHLSKGAWTFSDQDHGLQVSDCTAEGLLCCLKFSQLPQELVGEKMEPKRLYDSVNLLLSLQGKDGGFAVWEPAPGHAWLEMLNPTEFFQDIVIEYEYVECTASMIEALVLFKKLYPRHRTKEIEVSIAKAVRFIEDEQRSDGSWYGSWGICFTYGTWFALRGLFAAFGKNSYNNQTARKACDFLLSKQLPCGGWGESYLSCPQKKYNSLQNNKANLVQTAWALMGLIFGGQAERDPEPLHRAAKVLINNQMENGDFPQQELAGVYMRTCMLHYANYRNVFPLWALAEYRRKVVDVPSTT</sequence>
<feature type="domain" description="Squalene cyclase N-terminal" evidence="6">
    <location>
        <begin position="106"/>
        <end position="406"/>
    </location>
</feature>
<dbReference type="CDD" id="cd02892">
    <property type="entry name" value="SQCY_1"/>
    <property type="match status" value="1"/>
</dbReference>
<dbReference type="Gene3D" id="1.50.10.20">
    <property type="match status" value="2"/>
</dbReference>
<evidence type="ECO:0000256" key="3">
    <source>
        <dbReference type="ARBA" id="ARBA00023235"/>
    </source>
</evidence>
<keyword evidence="8" id="KW-1185">Reference proteome</keyword>
<evidence type="ECO:0000256" key="2">
    <source>
        <dbReference type="ARBA" id="ARBA00022737"/>
    </source>
</evidence>
<dbReference type="Proteomes" id="UP001419268">
    <property type="component" value="Unassembled WGS sequence"/>
</dbReference>
<proteinExistence type="inferred from homology"/>
<dbReference type="GO" id="GO:0016104">
    <property type="term" value="P:triterpenoid biosynthetic process"/>
    <property type="evidence" value="ECO:0007669"/>
    <property type="project" value="InterPro"/>
</dbReference>
<reference evidence="7 8" key="1">
    <citation type="submission" date="2024-01" db="EMBL/GenBank/DDBJ databases">
        <title>Genome assemblies of Stephania.</title>
        <authorList>
            <person name="Yang L."/>
        </authorList>
    </citation>
    <scope>NUCLEOTIDE SEQUENCE [LARGE SCALE GENOMIC DNA]</scope>
    <source>
        <strain evidence="7">JXDWG</strain>
        <tissue evidence="7">Leaf</tissue>
    </source>
</reference>
<gene>
    <name evidence="7" type="ORF">Scep_028755</name>
</gene>
<accession>A0AAP0EES4</accession>
<protein>
    <recommendedName>
        <fullName evidence="4">Terpene cyclase/mutase family member</fullName>
        <ecNumber evidence="4">5.4.99.-</ecNumber>
    </recommendedName>
</protein>
<evidence type="ECO:0000259" key="6">
    <source>
        <dbReference type="Pfam" id="PF13249"/>
    </source>
</evidence>
<name>A0AAP0EES4_9MAGN</name>
<dbReference type="GO" id="GO:0005811">
    <property type="term" value="C:lipid droplet"/>
    <property type="evidence" value="ECO:0007669"/>
    <property type="project" value="InterPro"/>
</dbReference>
<evidence type="ECO:0000313" key="7">
    <source>
        <dbReference type="EMBL" id="KAK9089673.1"/>
    </source>
</evidence>
<comment type="caution">
    <text evidence="7">The sequence shown here is derived from an EMBL/GenBank/DDBJ whole genome shotgun (WGS) entry which is preliminary data.</text>
</comment>
<keyword evidence="3 4" id="KW-0413">Isomerase</keyword>
<dbReference type="EMBL" id="JBBNAG010000012">
    <property type="protein sequence ID" value="KAK9089673.1"/>
    <property type="molecule type" value="Genomic_DNA"/>
</dbReference>
<dbReference type="InterPro" id="IPR002365">
    <property type="entry name" value="Terpene_synthase_CS"/>
</dbReference>
<dbReference type="PROSITE" id="PS01074">
    <property type="entry name" value="TERPENE_SYNTHASES"/>
    <property type="match status" value="1"/>
</dbReference>
<dbReference type="NCBIfam" id="TIGR01787">
    <property type="entry name" value="squalene_cyclas"/>
    <property type="match status" value="1"/>
</dbReference>
<evidence type="ECO:0000256" key="4">
    <source>
        <dbReference type="RuleBase" id="RU362003"/>
    </source>
</evidence>
<dbReference type="Pfam" id="PF13249">
    <property type="entry name" value="SQHop_cyclase_N"/>
    <property type="match status" value="1"/>
</dbReference>
<dbReference type="AlphaFoldDB" id="A0AAP0EES4"/>
<organism evidence="7 8">
    <name type="scientific">Stephania cephalantha</name>
    <dbReference type="NCBI Taxonomy" id="152367"/>
    <lineage>
        <taxon>Eukaryota</taxon>
        <taxon>Viridiplantae</taxon>
        <taxon>Streptophyta</taxon>
        <taxon>Embryophyta</taxon>
        <taxon>Tracheophyta</taxon>
        <taxon>Spermatophyta</taxon>
        <taxon>Magnoliopsida</taxon>
        <taxon>Ranunculales</taxon>
        <taxon>Menispermaceae</taxon>
        <taxon>Menispermoideae</taxon>
        <taxon>Cissampelideae</taxon>
        <taxon>Stephania</taxon>
    </lineage>
</organism>
<dbReference type="PANTHER" id="PTHR11764:SF58">
    <property type="entry name" value="BETA-AMYRIN SYNTHASE-RELATED"/>
    <property type="match status" value="1"/>
</dbReference>
<evidence type="ECO:0000256" key="1">
    <source>
        <dbReference type="ARBA" id="ARBA00009755"/>
    </source>
</evidence>
<evidence type="ECO:0000259" key="5">
    <source>
        <dbReference type="Pfam" id="PF13243"/>
    </source>
</evidence>
<dbReference type="InterPro" id="IPR008930">
    <property type="entry name" value="Terpenoid_cyclase/PrenylTrfase"/>
</dbReference>
<dbReference type="Pfam" id="PF13243">
    <property type="entry name" value="SQHop_cyclase_C"/>
    <property type="match status" value="1"/>
</dbReference>
<dbReference type="SUPFAM" id="SSF48239">
    <property type="entry name" value="Terpenoid cyclases/Protein prenyltransferases"/>
    <property type="match status" value="2"/>
</dbReference>
<evidence type="ECO:0000313" key="8">
    <source>
        <dbReference type="Proteomes" id="UP001419268"/>
    </source>
</evidence>